<organism evidence="1 2">
    <name type="scientific">Nocardioides zeae</name>
    <dbReference type="NCBI Taxonomy" id="1457234"/>
    <lineage>
        <taxon>Bacteria</taxon>
        <taxon>Bacillati</taxon>
        <taxon>Actinomycetota</taxon>
        <taxon>Actinomycetes</taxon>
        <taxon>Propionibacteriales</taxon>
        <taxon>Nocardioidaceae</taxon>
        <taxon>Nocardioides</taxon>
    </lineage>
</organism>
<dbReference type="EMBL" id="JAVIZJ010000001">
    <property type="protein sequence ID" value="MDR6208413.1"/>
    <property type="molecule type" value="Genomic_DNA"/>
</dbReference>
<proteinExistence type="predicted"/>
<gene>
    <name evidence="1" type="ORF">QE364_000101</name>
</gene>
<sequence>MWSLVGALGDPDLVVDPRLQSAALEFLAPWTGTLAALIGRISPREVNASADPTGRLALWRAGGTERPVTAFPLFSALGNLGDTRDHLDPAPPVVDFVRDHTDWLAPLVALEPVDTPRGGWGRTVERRWFKPAGTIVAALVREQCLRNGSAMRCENQAVNELIGSVALRATYENVPVAQLPDGTVVDGKRVGWDDLDEEQAAALVEWQVATDYPGPRQF</sequence>
<name>A0ACC6ICG3_9ACTN</name>
<evidence type="ECO:0000313" key="1">
    <source>
        <dbReference type="EMBL" id="MDR6208413.1"/>
    </source>
</evidence>
<accession>A0ACC6ICG3</accession>
<protein>
    <submittedName>
        <fullName evidence="1">Uncharacterized protein</fullName>
    </submittedName>
</protein>
<comment type="caution">
    <text evidence="1">The sequence shown here is derived from an EMBL/GenBank/DDBJ whole genome shotgun (WGS) entry which is preliminary data.</text>
</comment>
<evidence type="ECO:0000313" key="2">
    <source>
        <dbReference type="Proteomes" id="UP001261666"/>
    </source>
</evidence>
<dbReference type="Proteomes" id="UP001261666">
    <property type="component" value="Unassembled WGS sequence"/>
</dbReference>
<keyword evidence="2" id="KW-1185">Reference proteome</keyword>
<reference evidence="1" key="1">
    <citation type="submission" date="2023-08" db="EMBL/GenBank/DDBJ databases">
        <title>Functional and genomic diversity of the sorghum phyllosphere microbiome.</title>
        <authorList>
            <person name="Shade A."/>
        </authorList>
    </citation>
    <scope>NUCLEOTIDE SEQUENCE</scope>
    <source>
        <strain evidence="1">SORGH_AS_0885</strain>
    </source>
</reference>